<dbReference type="Pfam" id="PF00696">
    <property type="entry name" value="AA_kinase"/>
    <property type="match status" value="1"/>
</dbReference>
<name>A0A2A2H2Z2_METBR</name>
<organism evidence="2 3">
    <name type="scientific">Methanobacterium bryantii</name>
    <dbReference type="NCBI Taxonomy" id="2161"/>
    <lineage>
        <taxon>Archaea</taxon>
        <taxon>Methanobacteriati</taxon>
        <taxon>Methanobacteriota</taxon>
        <taxon>Methanomada group</taxon>
        <taxon>Methanobacteria</taxon>
        <taxon>Methanobacteriales</taxon>
        <taxon>Methanobacteriaceae</taxon>
        <taxon>Methanobacterium</taxon>
    </lineage>
</organism>
<proteinExistence type="predicted"/>
<keyword evidence="3" id="KW-1185">Reference proteome</keyword>
<dbReference type="InterPro" id="IPR011375">
    <property type="entry name" value="MfnE"/>
</dbReference>
<dbReference type="InterPro" id="IPR001048">
    <property type="entry name" value="Asp/Glu/Uridylate_kinase"/>
</dbReference>
<dbReference type="SUPFAM" id="SSF53633">
    <property type="entry name" value="Carbamate kinase-like"/>
    <property type="match status" value="1"/>
</dbReference>
<protein>
    <submittedName>
        <fullName evidence="2">Delta 1-pyrroline-5-carboxylate synthetase</fullName>
    </submittedName>
</protein>
<dbReference type="PIRSF" id="PIRSF004857">
    <property type="entry name" value="Kin_aa_kin"/>
    <property type="match status" value="1"/>
</dbReference>
<accession>A0A2A2H2Z2</accession>
<sequence length="220" mass="24264">MEWVVKVGGSLFPDDAIEFCKALVGKNAIVICGGGDLANKLREYDADIKFSDTAAHKTAILCMDILGMLVADKIDGAEAVYSVEDAKKVMVDGRLPILLPSRLFEYLDPLEHSWDVTSDSISVYIAWLLKSKILIVTNVDGIYDVDPSIDGAKLLKSINAKKLLNFSETSVDVNLPELLLEYNLDCYVVNGKFPKRAISLIEGKNSKCTFIRGENKPEVF</sequence>
<reference evidence="2 3" key="1">
    <citation type="journal article" date="2017" name="BMC Genomics">
        <title>Genomic analysis of methanogenic archaea reveals a shift towards energy conservation.</title>
        <authorList>
            <person name="Gilmore S.P."/>
            <person name="Henske J.K."/>
            <person name="Sexton J.A."/>
            <person name="Solomon K.V."/>
            <person name="Seppala S."/>
            <person name="Yoo J.I."/>
            <person name="Huyett L.M."/>
            <person name="Pressman A."/>
            <person name="Cogan J.Z."/>
            <person name="Kivenson V."/>
            <person name="Peng X."/>
            <person name="Tan Y."/>
            <person name="Valentine D.L."/>
            <person name="O'Malley M.A."/>
        </authorList>
    </citation>
    <scope>NUCLEOTIDE SEQUENCE [LARGE SCALE GENOMIC DNA]</scope>
    <source>
        <strain evidence="2 3">M.o.H.</strain>
    </source>
</reference>
<dbReference type="RefSeq" id="WP_069583144.1">
    <property type="nucleotide sequence ID" value="NZ_LMVM01000037.1"/>
</dbReference>
<evidence type="ECO:0000313" key="2">
    <source>
        <dbReference type="EMBL" id="PAV03725.1"/>
    </source>
</evidence>
<evidence type="ECO:0000313" key="3">
    <source>
        <dbReference type="Proteomes" id="UP000217784"/>
    </source>
</evidence>
<dbReference type="AlphaFoldDB" id="A0A2A2H2Z2"/>
<dbReference type="Proteomes" id="UP000217784">
    <property type="component" value="Unassembled WGS sequence"/>
</dbReference>
<dbReference type="Gene3D" id="3.40.1160.10">
    <property type="entry name" value="Acetylglutamate kinase-like"/>
    <property type="match status" value="1"/>
</dbReference>
<evidence type="ECO:0000259" key="1">
    <source>
        <dbReference type="Pfam" id="PF00696"/>
    </source>
</evidence>
<gene>
    <name evidence="2" type="ORF">ASJ80_01820</name>
</gene>
<dbReference type="InterPro" id="IPR036393">
    <property type="entry name" value="AceGlu_kinase-like_sf"/>
</dbReference>
<comment type="caution">
    <text evidence="2">The sequence shown here is derived from an EMBL/GenBank/DDBJ whole genome shotgun (WGS) entry which is preliminary data.</text>
</comment>
<dbReference type="OrthoDB" id="50461at2157"/>
<dbReference type="EMBL" id="LMVM01000037">
    <property type="protein sequence ID" value="PAV03725.1"/>
    <property type="molecule type" value="Genomic_DNA"/>
</dbReference>
<feature type="domain" description="Aspartate/glutamate/uridylate kinase" evidence="1">
    <location>
        <begin position="3"/>
        <end position="173"/>
    </location>
</feature>